<name>A0A1G1TJD1_9BACT</name>
<keyword evidence="2" id="KW-1185">Reference proteome</keyword>
<evidence type="ECO:0000313" key="1">
    <source>
        <dbReference type="EMBL" id="OGX90982.1"/>
    </source>
</evidence>
<dbReference type="EMBL" id="MDZA01000099">
    <property type="protein sequence ID" value="OGX90982.1"/>
    <property type="molecule type" value="Genomic_DNA"/>
</dbReference>
<dbReference type="AlphaFoldDB" id="A0A1G1TJD1"/>
<evidence type="ECO:0000313" key="2">
    <source>
        <dbReference type="Proteomes" id="UP000177506"/>
    </source>
</evidence>
<sequence length="75" mass="7783">MTSPAARLAHGQGPAQGLADQVFGHEFAHVPAHDFARVAVEPRSQIKLTAALFGQKGDVAHPELFGGGRGGLAQQ</sequence>
<comment type="caution">
    <text evidence="1">The sequence shown here is derived from an EMBL/GenBank/DDBJ whole genome shotgun (WGS) entry which is preliminary data.</text>
</comment>
<organism evidence="1 2">
    <name type="scientific">Hymenobacter coccineus</name>
    <dbReference type="NCBI Taxonomy" id="1908235"/>
    <lineage>
        <taxon>Bacteria</taxon>
        <taxon>Pseudomonadati</taxon>
        <taxon>Bacteroidota</taxon>
        <taxon>Cytophagia</taxon>
        <taxon>Cytophagales</taxon>
        <taxon>Hymenobacteraceae</taxon>
        <taxon>Hymenobacter</taxon>
    </lineage>
</organism>
<reference evidence="1 2" key="1">
    <citation type="submission" date="2016-08" db="EMBL/GenBank/DDBJ databases">
        <title>Hymenobacter coccineus sp. nov., Hymenobacter lapidarius sp. nov. and Hymenobacter glacialis sp. nov., isolated from Antarctic soil.</title>
        <authorList>
            <person name="Sedlacek I."/>
            <person name="Kralova S."/>
            <person name="Kyrova K."/>
            <person name="Maslanova I."/>
            <person name="Stankova E."/>
            <person name="Vrbovska V."/>
            <person name="Nemec M."/>
            <person name="Bartak M."/>
            <person name="Svec P."/>
            <person name="Busse H.-J."/>
            <person name="Pantucek R."/>
        </authorList>
    </citation>
    <scope>NUCLEOTIDE SEQUENCE [LARGE SCALE GENOMIC DNA]</scope>
    <source>
        <strain evidence="1 2">CCM 8649</strain>
    </source>
</reference>
<accession>A0A1G1TJD1</accession>
<proteinExistence type="predicted"/>
<gene>
    <name evidence="1" type="ORF">BEN49_05740</name>
</gene>
<protein>
    <submittedName>
        <fullName evidence="1">Uncharacterized protein</fullName>
    </submittedName>
</protein>
<dbReference type="Proteomes" id="UP000177506">
    <property type="component" value="Unassembled WGS sequence"/>
</dbReference>